<dbReference type="FunFam" id="3.30.200.20:FF:000127">
    <property type="entry name" value="Putative dual specificity tyrosine-phosphorylation-regulated kinase 2"/>
    <property type="match status" value="1"/>
</dbReference>
<protein>
    <recommendedName>
        <fullName evidence="2">dual-specificity kinase</fullName>
        <ecNumber evidence="2">2.7.12.1</ecNumber>
    </recommendedName>
</protein>
<keyword evidence="5" id="KW-0808">Transferase</keyword>
<evidence type="ECO:0000256" key="5">
    <source>
        <dbReference type="ARBA" id="ARBA00022679"/>
    </source>
</evidence>
<dbReference type="InterPro" id="IPR000719">
    <property type="entry name" value="Prot_kinase_dom"/>
</dbReference>
<comment type="similarity">
    <text evidence="1">Belongs to the protein kinase superfamily. CMGC Ser/Thr protein kinase family. MNB/DYRK subfamily.</text>
</comment>
<feature type="region of interest" description="Disordered" evidence="13">
    <location>
        <begin position="86"/>
        <end position="164"/>
    </location>
</feature>
<dbReference type="InterPro" id="IPR042521">
    <property type="entry name" value="DYRK"/>
</dbReference>
<dbReference type="Pfam" id="PF00069">
    <property type="entry name" value="Pkinase"/>
    <property type="match status" value="1"/>
</dbReference>
<comment type="catalytic activity">
    <reaction evidence="9">
        <text>L-seryl-[protein] + ATP = O-phospho-L-seryl-[protein] + ADP + H(+)</text>
        <dbReference type="Rhea" id="RHEA:17989"/>
        <dbReference type="Rhea" id="RHEA-COMP:9863"/>
        <dbReference type="Rhea" id="RHEA-COMP:11604"/>
        <dbReference type="ChEBI" id="CHEBI:15378"/>
        <dbReference type="ChEBI" id="CHEBI:29999"/>
        <dbReference type="ChEBI" id="CHEBI:30616"/>
        <dbReference type="ChEBI" id="CHEBI:83421"/>
        <dbReference type="ChEBI" id="CHEBI:456216"/>
        <dbReference type="EC" id="2.7.12.1"/>
    </reaction>
</comment>
<feature type="domain" description="Protein kinase" evidence="14">
    <location>
        <begin position="237"/>
        <end position="533"/>
    </location>
</feature>
<dbReference type="EC" id="2.7.12.1" evidence="2"/>
<comment type="catalytic activity">
    <reaction evidence="10">
        <text>L-threonyl-[protein] + ATP = O-phospho-L-threonyl-[protein] + ADP + H(+)</text>
        <dbReference type="Rhea" id="RHEA:46608"/>
        <dbReference type="Rhea" id="RHEA-COMP:11060"/>
        <dbReference type="Rhea" id="RHEA-COMP:11605"/>
        <dbReference type="ChEBI" id="CHEBI:15378"/>
        <dbReference type="ChEBI" id="CHEBI:30013"/>
        <dbReference type="ChEBI" id="CHEBI:30616"/>
        <dbReference type="ChEBI" id="CHEBI:61977"/>
        <dbReference type="ChEBI" id="CHEBI:456216"/>
        <dbReference type="EC" id="2.7.12.1"/>
    </reaction>
</comment>
<dbReference type="PROSITE" id="PS00107">
    <property type="entry name" value="PROTEIN_KINASE_ATP"/>
    <property type="match status" value="1"/>
</dbReference>
<dbReference type="SUPFAM" id="SSF56112">
    <property type="entry name" value="Protein kinase-like (PK-like)"/>
    <property type="match status" value="1"/>
</dbReference>
<evidence type="ECO:0000256" key="9">
    <source>
        <dbReference type="ARBA" id="ARBA00049003"/>
    </source>
</evidence>
<dbReference type="EnsemblMetazoa" id="GBRI001646-RA">
    <property type="protein sequence ID" value="GBRI001646-PA"/>
    <property type="gene ID" value="GBRI001646"/>
</dbReference>
<dbReference type="Gene3D" id="1.10.510.10">
    <property type="entry name" value="Transferase(Phosphotransferase) domain 1"/>
    <property type="match status" value="1"/>
</dbReference>
<dbReference type="Gene3D" id="3.30.10.30">
    <property type="entry name" value="DYRK"/>
    <property type="match status" value="1"/>
</dbReference>
<feature type="compositionally biased region" description="Low complexity" evidence="13">
    <location>
        <begin position="94"/>
        <end position="156"/>
    </location>
</feature>
<dbReference type="STRING" id="37001.A0A1A9W0D0"/>
<evidence type="ECO:0000259" key="14">
    <source>
        <dbReference type="PROSITE" id="PS50011"/>
    </source>
</evidence>
<dbReference type="FunFam" id="1.10.510.10:FF:000112">
    <property type="entry name" value="Putative dual specificity tyrosine-phosphorylation-regulated kinase 2"/>
    <property type="match status" value="1"/>
</dbReference>
<dbReference type="SMART" id="SM00220">
    <property type="entry name" value="S_TKc"/>
    <property type="match status" value="1"/>
</dbReference>
<evidence type="ECO:0000256" key="11">
    <source>
        <dbReference type="ARBA" id="ARBA00051680"/>
    </source>
</evidence>
<dbReference type="GO" id="GO:0004674">
    <property type="term" value="F:protein serine/threonine kinase activity"/>
    <property type="evidence" value="ECO:0007669"/>
    <property type="project" value="UniProtKB-KW"/>
</dbReference>
<evidence type="ECO:0000256" key="7">
    <source>
        <dbReference type="ARBA" id="ARBA00022777"/>
    </source>
</evidence>
<dbReference type="PANTHER" id="PTHR24058:SF22">
    <property type="entry name" value="DUAL SPECIFICITY TYROSINE-PHOSPHORYLATION-REGULATED KINASE 4"/>
    <property type="match status" value="1"/>
</dbReference>
<accession>A0A1A9W0D0</accession>
<reference evidence="15" key="2">
    <citation type="submission" date="2020-05" db="UniProtKB">
        <authorList>
            <consortium name="EnsemblMetazoa"/>
        </authorList>
    </citation>
    <scope>IDENTIFICATION</scope>
    <source>
        <strain evidence="15">IAEA</strain>
    </source>
</reference>
<dbReference type="AlphaFoldDB" id="A0A1A9W0D0"/>
<dbReference type="GO" id="GO:0004712">
    <property type="term" value="F:protein serine/threonine/tyrosine kinase activity"/>
    <property type="evidence" value="ECO:0007669"/>
    <property type="project" value="UniProtKB-EC"/>
</dbReference>
<dbReference type="InterPro" id="IPR017441">
    <property type="entry name" value="Protein_kinase_ATP_BS"/>
</dbReference>
<evidence type="ECO:0000256" key="4">
    <source>
        <dbReference type="ARBA" id="ARBA00022553"/>
    </source>
</evidence>
<dbReference type="PANTHER" id="PTHR24058">
    <property type="entry name" value="DUAL SPECIFICITY PROTEIN KINASE"/>
    <property type="match status" value="1"/>
</dbReference>
<evidence type="ECO:0000256" key="10">
    <source>
        <dbReference type="ARBA" id="ARBA00049308"/>
    </source>
</evidence>
<dbReference type="PROSITE" id="PS50011">
    <property type="entry name" value="PROTEIN_KINASE_DOM"/>
    <property type="match status" value="1"/>
</dbReference>
<feature type="compositionally biased region" description="Low complexity" evidence="13">
    <location>
        <begin position="545"/>
        <end position="559"/>
    </location>
</feature>
<dbReference type="Proteomes" id="UP000091820">
    <property type="component" value="Unassembled WGS sequence"/>
</dbReference>
<evidence type="ECO:0000256" key="13">
    <source>
        <dbReference type="SAM" id="MobiDB-lite"/>
    </source>
</evidence>
<keyword evidence="7" id="KW-0418">Kinase</keyword>
<keyword evidence="3" id="KW-0723">Serine/threonine-protein kinase</keyword>
<dbReference type="GO" id="GO:0005634">
    <property type="term" value="C:nucleus"/>
    <property type="evidence" value="ECO:0007669"/>
    <property type="project" value="TreeGrafter"/>
</dbReference>
<dbReference type="InterPro" id="IPR050494">
    <property type="entry name" value="Ser_Thr_dual-spec_kinase"/>
</dbReference>
<evidence type="ECO:0000256" key="8">
    <source>
        <dbReference type="ARBA" id="ARBA00022840"/>
    </source>
</evidence>
<feature type="binding site" evidence="12">
    <location>
        <position position="266"/>
    </location>
    <ligand>
        <name>ATP</name>
        <dbReference type="ChEBI" id="CHEBI:30616"/>
    </ligand>
</feature>
<evidence type="ECO:0000313" key="16">
    <source>
        <dbReference type="Proteomes" id="UP000091820"/>
    </source>
</evidence>
<evidence type="ECO:0000256" key="1">
    <source>
        <dbReference type="ARBA" id="ARBA00008867"/>
    </source>
</evidence>
<dbReference type="PROSITE" id="PS00108">
    <property type="entry name" value="PROTEIN_KINASE_ST"/>
    <property type="match status" value="1"/>
</dbReference>
<reference evidence="16" key="1">
    <citation type="submission" date="2014-03" db="EMBL/GenBank/DDBJ databases">
        <authorList>
            <person name="Aksoy S."/>
            <person name="Warren W."/>
            <person name="Wilson R.K."/>
        </authorList>
    </citation>
    <scope>NUCLEOTIDE SEQUENCE [LARGE SCALE GENOMIC DNA]</scope>
    <source>
        <strain evidence="16">IAEA</strain>
    </source>
</reference>
<dbReference type="InterPro" id="IPR011009">
    <property type="entry name" value="Kinase-like_dom_sf"/>
</dbReference>
<dbReference type="GO" id="GO:0005524">
    <property type="term" value="F:ATP binding"/>
    <property type="evidence" value="ECO:0007669"/>
    <property type="project" value="UniProtKB-UniRule"/>
</dbReference>
<evidence type="ECO:0000256" key="2">
    <source>
        <dbReference type="ARBA" id="ARBA00013203"/>
    </source>
</evidence>
<feature type="region of interest" description="Disordered" evidence="13">
    <location>
        <begin position="533"/>
        <end position="559"/>
    </location>
</feature>
<evidence type="ECO:0000256" key="12">
    <source>
        <dbReference type="PROSITE-ProRule" id="PRU10141"/>
    </source>
</evidence>
<dbReference type="InterPro" id="IPR008271">
    <property type="entry name" value="Ser/Thr_kinase_AS"/>
</dbReference>
<evidence type="ECO:0000256" key="3">
    <source>
        <dbReference type="ARBA" id="ARBA00022527"/>
    </source>
</evidence>
<organism evidence="15 16">
    <name type="scientific">Glossina brevipalpis</name>
    <dbReference type="NCBI Taxonomy" id="37001"/>
    <lineage>
        <taxon>Eukaryota</taxon>
        <taxon>Metazoa</taxon>
        <taxon>Ecdysozoa</taxon>
        <taxon>Arthropoda</taxon>
        <taxon>Hexapoda</taxon>
        <taxon>Insecta</taxon>
        <taxon>Pterygota</taxon>
        <taxon>Neoptera</taxon>
        <taxon>Endopterygota</taxon>
        <taxon>Diptera</taxon>
        <taxon>Brachycera</taxon>
        <taxon>Muscomorpha</taxon>
        <taxon>Hippoboscoidea</taxon>
        <taxon>Glossinidae</taxon>
        <taxon>Glossina</taxon>
    </lineage>
</organism>
<sequence length="782" mass="86883">MLDRCEMPVQIDNDNKCRRDRDARLSNSRLDLPSLCNGGSGTTRGSSRNGRCLEGHITNVHHAVNVNHHHHHHMQQQHRHTILPQRSPINANTNHNNNNNNNNNSSINNINNNNHNNLNLGSPVSSSNTVSSHGNSSSGERGSSTKSNSSNGSTQSGRDDVKCITPMTPSELVKKYSNYLTDMEFEELKVYKEIWYFGQNANKNNYNNKSSTSTNSGYDDENGNYKIIEHDHIAFRYEILEVIGKGSFGQVIRALDHKTNTHVAIKIIRNKKRFLNQAVVELNILDELREKDADGSHNVIHMLDYIYFRKHLCITFELMSLNLYELIKKNNYNGFSMSLIRRFCNSIVKCLRLLYKENIIHCDLKPENILLKQRGSSSIKVIDFGSSCYVNRKIYTYIQSRFYRSPEVILGLQYGTAIDMWSLGCILAELYTGFPLFPGENEVEQLACIMEVLGLPPKDLIANATRRRLFFDSRGSPRCITNSKGRKRSPGSKTLSQVLLCQDRYFINFLQRCLEWDPAERMTPDEAVQHEFLLPSSSSRHRSSRMTSSSSTGGLNNSSSQKSSCYSFAEISPSATNNSGAVVASITSTTTVSNAAITTTTNKSSRIATNGHQMSASNMNGNTHNHSNNAHAQQQTTFVQSSSHLPDIKLNASDKYNSMQKMAVRSKITSSVSDLESVQQYSLHRLYGGNNGGSNGALGNHSGTSNINAQASTRKHLITGTLQPNTSSKYGGGIATLGHTHHNGNHHSTHLTAAHHNSAANNNINMSHSQSTGDVSAIFGRA</sequence>
<dbReference type="CDD" id="cd14225">
    <property type="entry name" value="PKc_DYRK4"/>
    <property type="match status" value="1"/>
</dbReference>
<keyword evidence="6 12" id="KW-0547">Nucleotide-binding</keyword>
<evidence type="ECO:0000313" key="15">
    <source>
        <dbReference type="EnsemblMetazoa" id="GBRI001646-PA"/>
    </source>
</evidence>
<proteinExistence type="inferred from homology"/>
<keyword evidence="4" id="KW-0597">Phosphoprotein</keyword>
<dbReference type="GO" id="GO:0005856">
    <property type="term" value="C:cytoskeleton"/>
    <property type="evidence" value="ECO:0007669"/>
    <property type="project" value="TreeGrafter"/>
</dbReference>
<dbReference type="Gene3D" id="3.30.200.20">
    <property type="entry name" value="Phosphorylase Kinase, domain 1"/>
    <property type="match status" value="1"/>
</dbReference>
<dbReference type="VEuPathDB" id="VectorBase:GBRI001646"/>
<keyword evidence="16" id="KW-1185">Reference proteome</keyword>
<comment type="catalytic activity">
    <reaction evidence="11">
        <text>L-tyrosyl-[protein] + ATP = O-phospho-L-tyrosyl-[protein] + ADP + H(+)</text>
        <dbReference type="Rhea" id="RHEA:10596"/>
        <dbReference type="Rhea" id="RHEA-COMP:10136"/>
        <dbReference type="Rhea" id="RHEA-COMP:20101"/>
        <dbReference type="ChEBI" id="CHEBI:15378"/>
        <dbReference type="ChEBI" id="CHEBI:30616"/>
        <dbReference type="ChEBI" id="CHEBI:46858"/>
        <dbReference type="ChEBI" id="CHEBI:61978"/>
        <dbReference type="ChEBI" id="CHEBI:456216"/>
        <dbReference type="EC" id="2.7.12.1"/>
    </reaction>
</comment>
<name>A0A1A9W0D0_9MUSC</name>
<evidence type="ECO:0000256" key="6">
    <source>
        <dbReference type="ARBA" id="ARBA00022741"/>
    </source>
</evidence>
<keyword evidence="8 12" id="KW-0067">ATP-binding</keyword>
<dbReference type="GO" id="GO:0005737">
    <property type="term" value="C:cytoplasm"/>
    <property type="evidence" value="ECO:0007669"/>
    <property type="project" value="TreeGrafter"/>
</dbReference>